<dbReference type="EMBL" id="CP089983">
    <property type="protein sequence ID" value="WXB05590.1"/>
    <property type="molecule type" value="Genomic_DNA"/>
</dbReference>
<evidence type="ECO:0000313" key="3">
    <source>
        <dbReference type="EMBL" id="WXB05590.1"/>
    </source>
</evidence>
<name>A0ABZ2L5G0_9BACT</name>
<feature type="region of interest" description="Disordered" evidence="1">
    <location>
        <begin position="82"/>
        <end position="106"/>
    </location>
</feature>
<dbReference type="RefSeq" id="WP_394835236.1">
    <property type="nucleotide sequence ID" value="NZ_CP089929.1"/>
</dbReference>
<protein>
    <recommendedName>
        <fullName evidence="5">Lipoprotein</fullName>
    </recommendedName>
</protein>
<keyword evidence="2" id="KW-0732">Signal</keyword>
<evidence type="ECO:0000256" key="2">
    <source>
        <dbReference type="SAM" id="SignalP"/>
    </source>
</evidence>
<reference evidence="3" key="1">
    <citation type="submission" date="2021-12" db="EMBL/GenBank/DDBJ databases">
        <title>Discovery of the Pendulisporaceae a myxobacterial family with distinct sporulation behavior and unique specialized metabolism.</title>
        <authorList>
            <person name="Garcia R."/>
            <person name="Popoff A."/>
            <person name="Bader C.D."/>
            <person name="Loehr J."/>
            <person name="Walesch S."/>
            <person name="Walt C."/>
            <person name="Boldt J."/>
            <person name="Bunk B."/>
            <person name="Haeckl F.J.F.P.J."/>
            <person name="Gunesch A.P."/>
            <person name="Birkelbach J."/>
            <person name="Nuebel U."/>
            <person name="Pietschmann T."/>
            <person name="Bach T."/>
            <person name="Mueller R."/>
        </authorList>
    </citation>
    <scope>NUCLEOTIDE SEQUENCE</scope>
    <source>
        <strain evidence="3">MSr11367</strain>
    </source>
</reference>
<feature type="chain" id="PRO_5046842758" description="Lipoprotein" evidence="2">
    <location>
        <begin position="21"/>
        <end position="106"/>
    </location>
</feature>
<feature type="signal peptide" evidence="2">
    <location>
        <begin position="1"/>
        <end position="20"/>
    </location>
</feature>
<proteinExistence type="predicted"/>
<evidence type="ECO:0000313" key="4">
    <source>
        <dbReference type="Proteomes" id="UP001374803"/>
    </source>
</evidence>
<evidence type="ECO:0000256" key="1">
    <source>
        <dbReference type="SAM" id="MobiDB-lite"/>
    </source>
</evidence>
<accession>A0ABZ2L5G0</accession>
<feature type="compositionally biased region" description="Low complexity" evidence="1">
    <location>
        <begin position="95"/>
        <end position="106"/>
    </location>
</feature>
<organism evidence="3 4">
    <name type="scientific">Pendulispora rubella</name>
    <dbReference type="NCBI Taxonomy" id="2741070"/>
    <lineage>
        <taxon>Bacteria</taxon>
        <taxon>Pseudomonadati</taxon>
        <taxon>Myxococcota</taxon>
        <taxon>Myxococcia</taxon>
        <taxon>Myxococcales</taxon>
        <taxon>Sorangiineae</taxon>
        <taxon>Pendulisporaceae</taxon>
        <taxon>Pendulispora</taxon>
    </lineage>
</organism>
<evidence type="ECO:0008006" key="5">
    <source>
        <dbReference type="Google" id="ProtNLM"/>
    </source>
</evidence>
<dbReference type="PROSITE" id="PS51257">
    <property type="entry name" value="PROKAR_LIPOPROTEIN"/>
    <property type="match status" value="1"/>
</dbReference>
<gene>
    <name evidence="3" type="ORF">LVJ94_52935</name>
</gene>
<dbReference type="Proteomes" id="UP001374803">
    <property type="component" value="Chromosome"/>
</dbReference>
<sequence>MKWCLFLAAAVSLITSAAFGCHSKTSTAIKEDAHTAGEAVETGARKAGDGVETGVKKTGEAFGKVGEGIGNGFEAAGKGLQRAGNKITSRDHDGGVQADAGADASR</sequence>
<keyword evidence="4" id="KW-1185">Reference proteome</keyword>